<dbReference type="PIRSF" id="PIRSF038921">
    <property type="entry name" value="P14a"/>
    <property type="match status" value="1"/>
</dbReference>
<dbReference type="SUPFAM" id="SSF55797">
    <property type="entry name" value="PR-1-like"/>
    <property type="match status" value="1"/>
</dbReference>
<keyword evidence="4 7" id="KW-0732">Signal</keyword>
<name>A0A023ELV1_AEDAL</name>
<dbReference type="VEuPathDB" id="VectorBase:AALC636_029462"/>
<dbReference type="VEuPathDB" id="VectorBase:AALFPA_046176"/>
<organism evidence="9">
    <name type="scientific">Aedes albopictus</name>
    <name type="common">Asian tiger mosquito</name>
    <name type="synonym">Stegomyia albopicta</name>
    <dbReference type="NCBI Taxonomy" id="7160"/>
    <lineage>
        <taxon>Eukaryota</taxon>
        <taxon>Metazoa</taxon>
        <taxon>Ecdysozoa</taxon>
        <taxon>Arthropoda</taxon>
        <taxon>Hexapoda</taxon>
        <taxon>Insecta</taxon>
        <taxon>Pterygota</taxon>
        <taxon>Neoptera</taxon>
        <taxon>Endopterygota</taxon>
        <taxon>Diptera</taxon>
        <taxon>Nematocera</taxon>
        <taxon>Culicoidea</taxon>
        <taxon>Culicidae</taxon>
        <taxon>Culicinae</taxon>
        <taxon>Aedini</taxon>
        <taxon>Aedes</taxon>
        <taxon>Stegomyia</taxon>
    </lineage>
</organism>
<dbReference type="CDD" id="cd05380">
    <property type="entry name" value="CAP_euk"/>
    <property type="match status" value="1"/>
</dbReference>
<feature type="domain" description="SCP" evidence="8">
    <location>
        <begin position="64"/>
        <end position="220"/>
    </location>
</feature>
<evidence type="ECO:0000313" key="9">
    <source>
        <dbReference type="EMBL" id="JAC10236.1"/>
    </source>
</evidence>
<evidence type="ECO:0000256" key="3">
    <source>
        <dbReference type="ARBA" id="ARBA00022525"/>
    </source>
</evidence>
<dbReference type="Pfam" id="PF00188">
    <property type="entry name" value="CAP"/>
    <property type="match status" value="1"/>
</dbReference>
<evidence type="ECO:0000256" key="7">
    <source>
        <dbReference type="SAM" id="SignalP"/>
    </source>
</evidence>
<protein>
    <recommendedName>
        <fullName evidence="6">Venom allergen-1</fullName>
    </recommendedName>
</protein>
<dbReference type="InterPro" id="IPR014044">
    <property type="entry name" value="CAP_dom"/>
</dbReference>
<dbReference type="GO" id="GO:0005576">
    <property type="term" value="C:extracellular region"/>
    <property type="evidence" value="ECO:0007669"/>
    <property type="project" value="UniProtKB-SubCell"/>
</dbReference>
<evidence type="ECO:0000256" key="4">
    <source>
        <dbReference type="ARBA" id="ARBA00022729"/>
    </source>
</evidence>
<evidence type="ECO:0000256" key="5">
    <source>
        <dbReference type="ARBA" id="ARBA00023180"/>
    </source>
</evidence>
<dbReference type="PANTHER" id="PTHR10334">
    <property type="entry name" value="CYSTEINE-RICH SECRETORY PROTEIN-RELATED"/>
    <property type="match status" value="1"/>
</dbReference>
<dbReference type="VEuPathDB" id="VectorBase:AALF000285"/>
<evidence type="ECO:0000256" key="2">
    <source>
        <dbReference type="ARBA" id="ARBA00009923"/>
    </source>
</evidence>
<keyword evidence="5" id="KW-0325">Glycoprotein</keyword>
<dbReference type="InterPro" id="IPR034763">
    <property type="entry name" value="P14a_insect"/>
</dbReference>
<evidence type="ECO:0000256" key="6">
    <source>
        <dbReference type="ARBA" id="ARBA00068306"/>
    </source>
</evidence>
<dbReference type="FunFam" id="3.40.33.10:FF:000007">
    <property type="entry name" value="Venom allergen"/>
    <property type="match status" value="1"/>
</dbReference>
<sequence>MFGVAKFWIWPLVVMASLKRAYTAPDYCDSKICFGGVPNIGCNNDGKLSKSCPKDAKIIEMTDELKKLILDTHNNYRSTLATGGVKWLPKAAAMPTLTWDDDLAATAQMNANRCERGHDKCHNTQDYLNSGQNLNYIATSADTIDVKDQVPKLISSWWDERHDVNKNMVNTMYDPGKSVMVFHFAVLGSDKVNKVGCGLAQWTNENAWLQMYLVCNYSFNDFIGIPIYVKGNPCSQCKTGCNPKFAGLCNEDEPVPQLIDYPAPQA</sequence>
<dbReference type="InterPro" id="IPR035940">
    <property type="entry name" value="CAP_sf"/>
</dbReference>
<keyword evidence="3" id="KW-0964">Secreted</keyword>
<feature type="chain" id="PRO_5001519703" description="Venom allergen-1" evidence="7">
    <location>
        <begin position="24"/>
        <end position="266"/>
    </location>
</feature>
<reference evidence="9" key="1">
    <citation type="journal article" date="2014" name="PLoS Negl. Trop. Dis.">
        <title>Identification and characterization of seminal fluid proteins in the Asian tiger mosquito, Aedes albopictus.</title>
        <authorList>
            <person name="Boes K.E."/>
            <person name="Ribeiro J.M."/>
            <person name="Wong A."/>
            <person name="Harrington L.C."/>
            <person name="Wolfner M.F."/>
            <person name="Sirot L.K."/>
        </authorList>
    </citation>
    <scope>NUCLEOTIDE SEQUENCE</scope>
    <source>
        <tissue evidence="9">Reproductive organs</tissue>
    </source>
</reference>
<dbReference type="EMBL" id="GAPW01003362">
    <property type="protein sequence ID" value="JAC10236.1"/>
    <property type="molecule type" value="mRNA"/>
</dbReference>
<dbReference type="SMART" id="SM00198">
    <property type="entry name" value="SCP"/>
    <property type="match status" value="1"/>
</dbReference>
<evidence type="ECO:0000259" key="8">
    <source>
        <dbReference type="SMART" id="SM00198"/>
    </source>
</evidence>
<evidence type="ECO:0000256" key="1">
    <source>
        <dbReference type="ARBA" id="ARBA00004613"/>
    </source>
</evidence>
<comment type="similarity">
    <text evidence="2">Belongs to the CRISP family.</text>
</comment>
<dbReference type="AlphaFoldDB" id="A0A023ELV1"/>
<feature type="signal peptide" evidence="7">
    <location>
        <begin position="1"/>
        <end position="23"/>
    </location>
</feature>
<proteinExistence type="evidence at transcript level"/>
<dbReference type="InterPro" id="IPR001283">
    <property type="entry name" value="CRISP-related"/>
</dbReference>
<comment type="subcellular location">
    <subcellularLocation>
        <location evidence="1">Secreted</location>
    </subcellularLocation>
</comment>
<accession>A0A023ELV1</accession>
<dbReference type="Gene3D" id="3.40.33.10">
    <property type="entry name" value="CAP"/>
    <property type="match status" value="1"/>
</dbReference>